<accession>A0AAE3ETT7</accession>
<proteinExistence type="predicted"/>
<dbReference type="AlphaFoldDB" id="A0AAE3ETT7"/>
<feature type="transmembrane region" description="Helical" evidence="1">
    <location>
        <begin position="175"/>
        <end position="195"/>
    </location>
</feature>
<organism evidence="2 3">
    <name type="scientific">Cerina litoralis</name>
    <dbReference type="NCBI Taxonomy" id="2874477"/>
    <lineage>
        <taxon>Bacteria</taxon>
        <taxon>Pseudomonadati</taxon>
        <taxon>Bacteroidota</taxon>
        <taxon>Flavobacteriia</taxon>
        <taxon>Flavobacteriales</taxon>
        <taxon>Flavobacteriaceae</taxon>
        <taxon>Cerina</taxon>
    </lineage>
</organism>
<reference evidence="2" key="1">
    <citation type="submission" date="2023-02" db="EMBL/GenBank/DDBJ databases">
        <title>Genome of Flavobacteriaceae gen. nov. sp. strain F89.</title>
        <authorList>
            <person name="Wang Y."/>
        </authorList>
    </citation>
    <scope>NUCLEOTIDE SEQUENCE</scope>
    <source>
        <strain evidence="2">F89</strain>
    </source>
</reference>
<keyword evidence="1" id="KW-0812">Transmembrane</keyword>
<feature type="transmembrane region" description="Helical" evidence="1">
    <location>
        <begin position="134"/>
        <end position="155"/>
    </location>
</feature>
<evidence type="ECO:0000256" key="1">
    <source>
        <dbReference type="SAM" id="Phobius"/>
    </source>
</evidence>
<feature type="transmembrane region" description="Helical" evidence="1">
    <location>
        <begin position="296"/>
        <end position="317"/>
    </location>
</feature>
<feature type="transmembrane region" description="Helical" evidence="1">
    <location>
        <begin position="337"/>
        <end position="354"/>
    </location>
</feature>
<dbReference type="EMBL" id="JAIRBC010000007">
    <property type="protein sequence ID" value="MCG2460330.1"/>
    <property type="molecule type" value="Genomic_DNA"/>
</dbReference>
<feature type="transmembrane region" description="Helical" evidence="1">
    <location>
        <begin position="400"/>
        <end position="419"/>
    </location>
</feature>
<keyword evidence="1" id="KW-1133">Transmembrane helix</keyword>
<gene>
    <name evidence="2" type="ORF">K8352_06190</name>
</gene>
<protein>
    <submittedName>
        <fullName evidence="2">Quinol:cytochrome C oxidoreductase</fullName>
    </submittedName>
</protein>
<dbReference type="PANTHER" id="PTHR43044:SF1">
    <property type="entry name" value="QUINOL:CYTOCHROME C OXIDOREDUCTASE QUINONE-BINDING SUBUNIT 2"/>
    <property type="match status" value="1"/>
</dbReference>
<feature type="transmembrane region" description="Helical" evidence="1">
    <location>
        <begin position="90"/>
        <end position="113"/>
    </location>
</feature>
<keyword evidence="3" id="KW-1185">Reference proteome</keyword>
<dbReference type="RefSeq" id="WP_317901475.1">
    <property type="nucleotide sequence ID" value="NZ_JAIRBC010000007.1"/>
</dbReference>
<feature type="transmembrane region" description="Helical" evidence="1">
    <location>
        <begin position="253"/>
        <end position="276"/>
    </location>
</feature>
<dbReference type="Proteomes" id="UP001200642">
    <property type="component" value="Unassembled WGS sequence"/>
</dbReference>
<keyword evidence="1" id="KW-0472">Membrane</keyword>
<feature type="transmembrane region" description="Helical" evidence="1">
    <location>
        <begin position="361"/>
        <end position="380"/>
    </location>
</feature>
<name>A0AAE3ETT7_9FLAO</name>
<evidence type="ECO:0000313" key="3">
    <source>
        <dbReference type="Proteomes" id="UP001200642"/>
    </source>
</evidence>
<dbReference type="PANTHER" id="PTHR43044">
    <property type="match status" value="1"/>
</dbReference>
<sequence>MYVFSNRLKIASFVLMALGIIGLASGFLTVPKTVDEAKAIVASQQGGHGESHGEAILDELGVPKSVQNTEEAHGAEHDLHVLHQLQSRPWSATMVAAFFFMMIALGALVFYAIQYASQAGWSPVLYRVIEGVTAYLLPGSIIVLLIVVFAGTHFYPWQDKELVAGDQILQDKAVYLNFPFFVIRALILVVGWNLYRYFSRRNALLQADAVGYKPYKENFKISVIFLLFFLVTEAPMAWDWFMSMTPHWYSTMFAWYIFASMFVTGITVVALVTIYLKGKGLLPMVNDRHLHDLGLYMFAFSIFWTYIWFGQFMLIWYANIPEEVTYFVMRIQEYNGLFFGMLVLNFVFPILVLMNSDYKRIPWFVVTTGIMILIGHYIDVFQLVMPSTVGPYWQFGIPEIAAICFFSGLFVFVVGTALAKVPLRVKGDPFIKESENYHY</sequence>
<comment type="caution">
    <text evidence="2">The sequence shown here is derived from an EMBL/GenBank/DDBJ whole genome shotgun (WGS) entry which is preliminary data.</text>
</comment>
<evidence type="ECO:0000313" key="2">
    <source>
        <dbReference type="EMBL" id="MCG2460330.1"/>
    </source>
</evidence>
<feature type="transmembrane region" description="Helical" evidence="1">
    <location>
        <begin position="221"/>
        <end position="241"/>
    </location>
</feature>